<name>A0ABZ2CJ37_9BACI</name>
<keyword evidence="2" id="KW-1185">Reference proteome</keyword>
<sequence length="43" mass="4716">MVKTLELHFTTGLGKTSKLTIDYPKEPVDNAAVKQVMDLIIVG</sequence>
<dbReference type="Pfam" id="PF11148">
    <property type="entry name" value="DUF2922"/>
    <property type="match status" value="1"/>
</dbReference>
<accession>A0ABZ2CJ37</accession>
<dbReference type="InterPro" id="IPR021321">
    <property type="entry name" value="DUF2922"/>
</dbReference>
<evidence type="ECO:0000313" key="2">
    <source>
        <dbReference type="Proteomes" id="UP001357223"/>
    </source>
</evidence>
<dbReference type="Proteomes" id="UP001357223">
    <property type="component" value="Chromosome"/>
</dbReference>
<proteinExistence type="predicted"/>
<dbReference type="EMBL" id="CP137640">
    <property type="protein sequence ID" value="WVX83685.1"/>
    <property type="molecule type" value="Genomic_DNA"/>
</dbReference>
<evidence type="ECO:0000313" key="1">
    <source>
        <dbReference type="EMBL" id="WVX83685.1"/>
    </source>
</evidence>
<gene>
    <name evidence="1" type="ORF">R4Z09_12180</name>
</gene>
<dbReference type="RefSeq" id="WP_338452562.1">
    <property type="nucleotide sequence ID" value="NZ_CP137640.1"/>
</dbReference>
<protein>
    <submittedName>
        <fullName evidence="1">DUF2922 domain-containing protein</fullName>
    </submittedName>
</protein>
<organism evidence="1 2">
    <name type="scientific">Niallia oryzisoli</name>
    <dbReference type="NCBI Taxonomy" id="1737571"/>
    <lineage>
        <taxon>Bacteria</taxon>
        <taxon>Bacillati</taxon>
        <taxon>Bacillota</taxon>
        <taxon>Bacilli</taxon>
        <taxon>Bacillales</taxon>
        <taxon>Bacillaceae</taxon>
        <taxon>Niallia</taxon>
    </lineage>
</organism>
<reference evidence="1 2" key="1">
    <citation type="submission" date="2023-10" db="EMBL/GenBank/DDBJ databases">
        <title>Niallia locisalis sp.nov. isolated from a salt pond sample.</title>
        <authorList>
            <person name="Li X.-J."/>
            <person name="Dong L."/>
        </authorList>
    </citation>
    <scope>NUCLEOTIDE SEQUENCE [LARGE SCALE GENOMIC DNA]</scope>
    <source>
        <strain evidence="1 2">DSM 29761</strain>
    </source>
</reference>